<sequence length="333" mass="39702">MNIINKIYIIFISFILNFILNKLLIFIFSKYNIFQNIRYEGPKSHFKKKYTPTMSGINIFIMIFFHYYFFLKKNNIYLNTIILLYFLNFLIGFLDDILKIVKKNSNIIKLKHKIILQFLIYNIIIFFNKKILYKNIINIPFLNIKFYTNKIINYFFYFIIINGFCNSVNITDGLDGLVSFPLILIYIILILILYLSIYNNNFSLIHKLFFIDLISIFMNIIGCLLSFLWFNSYPANIFLGDVGSLPLGSIIGFSFIILNKELLSIVPCFLLFIESMSTIIQIFTYNFFNKFRFFLMAPIHHHYELKNIHENKIVVRFWILSILLFLISLILII</sequence>
<dbReference type="EMBL" id="AP018161">
    <property type="protein sequence ID" value="BBA84977.1"/>
    <property type="molecule type" value="Genomic_DNA"/>
</dbReference>
<name>A0A2Z5T3K7_9GAMM</name>
<dbReference type="GO" id="GO:0005886">
    <property type="term" value="C:plasma membrane"/>
    <property type="evidence" value="ECO:0007669"/>
    <property type="project" value="UniProtKB-SubCell"/>
</dbReference>
<comment type="subcellular location">
    <subcellularLocation>
        <location evidence="12">Cell membrane</location>
        <topology evidence="12">Multi-pass membrane protein</topology>
    </subcellularLocation>
    <subcellularLocation>
        <location evidence="1">Membrane</location>
        <topology evidence="1">Multi-pass membrane protein</topology>
    </subcellularLocation>
</comment>
<gene>
    <name evidence="12 15" type="primary">mraY</name>
    <name evidence="15" type="ORF">NARRFE1_00140</name>
</gene>
<keyword evidence="10 12" id="KW-0131">Cell cycle</keyword>
<comment type="catalytic activity">
    <reaction evidence="12">
        <text>UDP-N-acetyl-alpha-D-muramoyl-L-alanyl-gamma-D-glutamyl-meso-2,6-diaminopimeloyl-D-alanyl-D-alanine + di-trans,octa-cis-undecaprenyl phosphate = di-trans,octa-cis-undecaprenyl diphospho-N-acetyl-alpha-D-muramoyl-L-alanyl-D-glutamyl-meso-2,6-diaminopimeloyl-D-alanyl-D-alanine + UMP</text>
        <dbReference type="Rhea" id="RHEA:28386"/>
        <dbReference type="ChEBI" id="CHEBI:57865"/>
        <dbReference type="ChEBI" id="CHEBI:60392"/>
        <dbReference type="ChEBI" id="CHEBI:61386"/>
        <dbReference type="ChEBI" id="CHEBI:61387"/>
        <dbReference type="EC" id="2.7.8.13"/>
    </reaction>
</comment>
<feature type="binding site" evidence="14">
    <location>
        <position position="169"/>
    </location>
    <ligand>
        <name>Mg(2+)</name>
        <dbReference type="ChEBI" id="CHEBI:18420"/>
    </ligand>
</feature>
<dbReference type="KEGG" id="eor:NARRFE1_00140"/>
<keyword evidence="3 12" id="KW-0132">Cell division</keyword>
<proteinExistence type="inferred from homology"/>
<evidence type="ECO:0000256" key="10">
    <source>
        <dbReference type="ARBA" id="ARBA00023306"/>
    </source>
</evidence>
<dbReference type="GO" id="GO:0008360">
    <property type="term" value="P:regulation of cell shape"/>
    <property type="evidence" value="ECO:0007669"/>
    <property type="project" value="UniProtKB-KW"/>
</dbReference>
<organism evidence="15 16">
    <name type="scientific">endosymbiont of Rhynchophorus ferrugineus</name>
    <dbReference type="NCBI Taxonomy" id="1972133"/>
    <lineage>
        <taxon>Bacteria</taxon>
        <taxon>Pseudomonadati</taxon>
        <taxon>Pseudomonadota</taxon>
        <taxon>Gammaproteobacteria</taxon>
        <taxon>Candidatus Nardonella</taxon>
    </lineage>
</organism>
<evidence type="ECO:0000256" key="1">
    <source>
        <dbReference type="ARBA" id="ARBA00004141"/>
    </source>
</evidence>
<evidence type="ECO:0000256" key="13">
    <source>
        <dbReference type="NCBIfam" id="TIGR00445"/>
    </source>
</evidence>
<evidence type="ECO:0000256" key="9">
    <source>
        <dbReference type="ARBA" id="ARBA00023136"/>
    </source>
</evidence>
<evidence type="ECO:0000256" key="6">
    <source>
        <dbReference type="ARBA" id="ARBA00022960"/>
    </source>
</evidence>
<dbReference type="GO" id="GO:0046872">
    <property type="term" value="F:metal ion binding"/>
    <property type="evidence" value="ECO:0007669"/>
    <property type="project" value="UniProtKB-KW"/>
</dbReference>
<evidence type="ECO:0000256" key="7">
    <source>
        <dbReference type="ARBA" id="ARBA00022984"/>
    </source>
</evidence>
<evidence type="ECO:0000256" key="12">
    <source>
        <dbReference type="HAMAP-Rule" id="MF_00038"/>
    </source>
</evidence>
<dbReference type="GO" id="GO:0009252">
    <property type="term" value="P:peptidoglycan biosynthetic process"/>
    <property type="evidence" value="ECO:0007669"/>
    <property type="project" value="UniProtKB-UniRule"/>
</dbReference>
<keyword evidence="12 14" id="KW-0460">Magnesium</keyword>
<keyword evidence="12 14" id="KW-0479">Metal-binding</keyword>
<dbReference type="PROSITE" id="PS01348">
    <property type="entry name" value="MRAY_2"/>
    <property type="match status" value="1"/>
</dbReference>
<comment type="cofactor">
    <cofactor evidence="12 14">
        <name>Mg(2+)</name>
        <dbReference type="ChEBI" id="CHEBI:18420"/>
    </cofactor>
</comment>
<dbReference type="UniPathway" id="UPA00219"/>
<feature type="transmembrane region" description="Helical" evidence="12">
    <location>
        <begin position="6"/>
        <end position="29"/>
    </location>
</feature>
<feature type="transmembrane region" description="Helical" evidence="12">
    <location>
        <begin position="313"/>
        <end position="332"/>
    </location>
</feature>
<comment type="similarity">
    <text evidence="2 12">Belongs to the glycosyltransferase 4 family. MraY subfamily.</text>
</comment>
<comment type="function">
    <text evidence="12">Catalyzes the initial step of the lipid cycle reactions in the biosynthesis of the cell wall peptidoglycan: transfers peptidoglycan precursor phospho-MurNAc-pentapeptide from UDP-MurNAc-pentapeptide onto the lipid carrier undecaprenyl phosphate, yielding undecaprenyl-pyrophosphoryl-MurNAc-pentapeptide, known as lipid I.</text>
</comment>
<dbReference type="GO" id="GO:0051301">
    <property type="term" value="P:cell division"/>
    <property type="evidence" value="ECO:0007669"/>
    <property type="project" value="UniProtKB-KW"/>
</dbReference>
<keyword evidence="8 12" id="KW-1133">Transmembrane helix</keyword>
<feature type="transmembrane region" description="Helical" evidence="12">
    <location>
        <begin position="151"/>
        <end position="170"/>
    </location>
</feature>
<keyword evidence="16" id="KW-1185">Reference proteome</keyword>
<dbReference type="CDD" id="cd06852">
    <property type="entry name" value="GT_MraY"/>
    <property type="match status" value="1"/>
</dbReference>
<protein>
    <recommendedName>
        <fullName evidence="12 13">Phospho-N-acetylmuramoyl-pentapeptide-transferase</fullName>
        <ecNumber evidence="12 13">2.7.8.13</ecNumber>
    </recommendedName>
    <alternativeName>
        <fullName evidence="12">UDP-MurNAc-pentapeptide phosphotransferase</fullName>
    </alternativeName>
</protein>
<feature type="transmembrane region" description="Helical" evidence="12">
    <location>
        <begin position="50"/>
        <end position="70"/>
    </location>
</feature>
<keyword evidence="7 12" id="KW-0573">Peptidoglycan synthesis</keyword>
<evidence type="ECO:0000256" key="2">
    <source>
        <dbReference type="ARBA" id="ARBA00005583"/>
    </source>
</evidence>
<keyword evidence="5 12" id="KW-0812">Transmembrane</keyword>
<feature type="transmembrane region" description="Helical" evidence="12">
    <location>
        <begin position="177"/>
        <end position="197"/>
    </location>
</feature>
<evidence type="ECO:0000256" key="8">
    <source>
        <dbReference type="ARBA" id="ARBA00022989"/>
    </source>
</evidence>
<feature type="transmembrane region" description="Helical" evidence="12">
    <location>
        <begin position="114"/>
        <end position="131"/>
    </location>
</feature>
<keyword evidence="4 12" id="KW-0808">Transferase</keyword>
<evidence type="ECO:0000256" key="4">
    <source>
        <dbReference type="ARBA" id="ARBA00022679"/>
    </source>
</evidence>
<keyword evidence="6 12" id="KW-0133">Cell shape</keyword>
<evidence type="ECO:0000256" key="14">
    <source>
        <dbReference type="PIRSR" id="PIRSR600715-1"/>
    </source>
</evidence>
<dbReference type="PANTHER" id="PTHR22926:SF5">
    <property type="entry name" value="PHOSPHO-N-ACETYLMURAMOYL-PENTAPEPTIDE-TRANSFERASE HOMOLOG"/>
    <property type="match status" value="1"/>
</dbReference>
<dbReference type="OrthoDB" id="9805475at2"/>
<dbReference type="InterPro" id="IPR018480">
    <property type="entry name" value="PNAcMuramoyl-5peptid_Trfase_CS"/>
</dbReference>
<dbReference type="GO" id="GO:0051992">
    <property type="term" value="F:UDP-N-acetylmuramoyl-L-alanyl-D-glutamyl-meso-2,6-diaminopimelyl-D-alanyl-D-alanine:undecaprenyl-phosphate transferase activity"/>
    <property type="evidence" value="ECO:0007669"/>
    <property type="project" value="RHEA"/>
</dbReference>
<feature type="transmembrane region" description="Helical" evidence="12">
    <location>
        <begin position="237"/>
        <end position="258"/>
    </location>
</feature>
<feature type="transmembrane region" description="Helical" evidence="12">
    <location>
        <begin position="76"/>
        <end position="94"/>
    </location>
</feature>
<evidence type="ECO:0000256" key="11">
    <source>
        <dbReference type="ARBA" id="ARBA00023316"/>
    </source>
</evidence>
<keyword evidence="9 12" id="KW-0472">Membrane</keyword>
<dbReference type="InterPro" id="IPR000715">
    <property type="entry name" value="Glycosyl_transferase_4"/>
</dbReference>
<evidence type="ECO:0000256" key="3">
    <source>
        <dbReference type="ARBA" id="ARBA00022618"/>
    </source>
</evidence>
<dbReference type="Pfam" id="PF00953">
    <property type="entry name" value="Glycos_transf_4"/>
    <property type="match status" value="1"/>
</dbReference>
<dbReference type="NCBIfam" id="TIGR00445">
    <property type="entry name" value="mraY"/>
    <property type="match status" value="1"/>
</dbReference>
<comment type="pathway">
    <text evidence="12">Cell wall biogenesis; peptidoglycan biosynthesis.</text>
</comment>
<evidence type="ECO:0000256" key="5">
    <source>
        <dbReference type="ARBA" id="ARBA00022692"/>
    </source>
</evidence>
<dbReference type="AlphaFoldDB" id="A0A2Z5T3K7"/>
<feature type="transmembrane region" description="Helical" evidence="12">
    <location>
        <begin position="209"/>
        <end position="230"/>
    </location>
</feature>
<feature type="transmembrane region" description="Helical" evidence="12">
    <location>
        <begin position="264"/>
        <end position="288"/>
    </location>
</feature>
<evidence type="ECO:0000313" key="15">
    <source>
        <dbReference type="EMBL" id="BBA84977.1"/>
    </source>
</evidence>
<dbReference type="GO" id="GO:0008963">
    <property type="term" value="F:phospho-N-acetylmuramoyl-pentapeptide-transferase activity"/>
    <property type="evidence" value="ECO:0007669"/>
    <property type="project" value="UniProtKB-UniRule"/>
</dbReference>
<keyword evidence="11 12" id="KW-0961">Cell wall biogenesis/degradation</keyword>
<dbReference type="EC" id="2.7.8.13" evidence="12 13"/>
<reference evidence="15 16" key="1">
    <citation type="journal article" date="2017" name="Proc. Natl. Acad. Sci. U.S.A.">
        <title>Small genome symbiont underlies cuticle hardness in beetles.</title>
        <authorList>
            <person name="Anbutsu H."/>
            <person name="Moriyama M."/>
            <person name="Nikoh N."/>
            <person name="Hosokawa T."/>
            <person name="Futahashi R."/>
            <person name="Tanahashi M."/>
            <person name="Meng X.Y."/>
            <person name="Kuriwada T."/>
            <person name="Mori N."/>
            <person name="Oshima K."/>
            <person name="Hattori M."/>
            <person name="Fujie M."/>
            <person name="Satoh N."/>
            <person name="Maeda T."/>
            <person name="Shigenobu S."/>
            <person name="Koga R."/>
            <person name="Fukatsu T."/>
        </authorList>
    </citation>
    <scope>NUCLEOTIDE SEQUENCE [LARGE SCALE GENOMIC DNA]</scope>
    <source>
        <strain evidence="15">NARRFE1</strain>
    </source>
</reference>
<feature type="binding site" evidence="14">
    <location>
        <position position="241"/>
    </location>
    <ligand>
        <name>Mg(2+)</name>
        <dbReference type="ChEBI" id="CHEBI:18420"/>
    </ligand>
</feature>
<accession>A0A2Z5T3K7</accession>
<dbReference type="InterPro" id="IPR003524">
    <property type="entry name" value="PNAcMuramoyl-5peptid_Trfase"/>
</dbReference>
<dbReference type="HAMAP" id="MF_00038">
    <property type="entry name" value="MraY"/>
    <property type="match status" value="1"/>
</dbReference>
<dbReference type="PANTHER" id="PTHR22926">
    <property type="entry name" value="PHOSPHO-N-ACETYLMURAMOYL-PENTAPEPTIDE-TRANSFERASE"/>
    <property type="match status" value="1"/>
</dbReference>
<dbReference type="RefSeq" id="WP_148708328.1">
    <property type="nucleotide sequence ID" value="NZ_AP018161.1"/>
</dbReference>
<dbReference type="GO" id="GO:0071555">
    <property type="term" value="P:cell wall organization"/>
    <property type="evidence" value="ECO:0007669"/>
    <property type="project" value="UniProtKB-KW"/>
</dbReference>
<keyword evidence="12" id="KW-1003">Cell membrane</keyword>
<evidence type="ECO:0000313" key="16">
    <source>
        <dbReference type="Proteomes" id="UP000289537"/>
    </source>
</evidence>
<dbReference type="Proteomes" id="UP000289537">
    <property type="component" value="Chromosome"/>
</dbReference>